<dbReference type="OrthoDB" id="583051at2"/>
<proteinExistence type="predicted"/>
<dbReference type="RefSeq" id="WP_122972327.1">
    <property type="nucleotide sequence ID" value="NZ_RHLQ01000025.1"/>
</dbReference>
<dbReference type="EMBL" id="RHLQ01000025">
    <property type="protein sequence ID" value="RNC98473.1"/>
    <property type="molecule type" value="Genomic_DNA"/>
</dbReference>
<keyword evidence="2" id="KW-1185">Reference proteome</keyword>
<reference evidence="1 2" key="1">
    <citation type="journal article" date="2014" name="Int. J. Syst. Evol. Microbiol.">
        <title>Lysinibacillus halotolerans sp. nov., isolated from saline-alkaline soil.</title>
        <authorList>
            <person name="Kong D."/>
            <person name="Wang Y."/>
            <person name="Zhao B."/>
            <person name="Li Y."/>
            <person name="Song J."/>
            <person name="Zhai Y."/>
            <person name="Zhang C."/>
            <person name="Wang H."/>
            <person name="Chen X."/>
            <person name="Zhao B."/>
            <person name="Ruan Z."/>
        </authorList>
    </citation>
    <scope>NUCLEOTIDE SEQUENCE [LARGE SCALE GENOMIC DNA]</scope>
    <source>
        <strain evidence="1 2">MCCC 1A12703</strain>
    </source>
</reference>
<dbReference type="Proteomes" id="UP000279909">
    <property type="component" value="Unassembled WGS sequence"/>
</dbReference>
<protein>
    <submittedName>
        <fullName evidence="1">Zinc chelation protein SecC</fullName>
    </submittedName>
</protein>
<gene>
    <name evidence="1" type="ORF">EC501_10890</name>
</gene>
<sequence>MNLLNQFRISKWESCPCGSGKIYNECCKNREISSAQVSKKPPEVQLMEMMRKSMKKYCMHPDQSNCKGKIKNAHALQNNKIISLLGGSERHVYLLDPKRSPIIVPLKNGKTEHIVEVSKTSVNNATTQTCFCDFHDNIAFAAIEKGAPDFNETNEEMKFVYAYKAFIFEYYKQCMAIDIFRNSFAKRPEVFKTYKMVGMYRMLQLKMKEFEPIKEHFDNEILAGKHRGIKTCIVKLPEQIKFANYAYIAPDYDLDGRRIKHTVKGVMHRVAVTVLPEKTQSYIIISCLKSEESIYQNLFNQLHNSSIDKIKFYFSMILSLYSENMVLSPNIWNNWNEETQIAYTFYANLQGNDAIVYSKTIGMVLRNAAKNPNFDYSNRGKINLFV</sequence>
<comment type="caution">
    <text evidence="1">The sequence shown here is derived from an EMBL/GenBank/DDBJ whole genome shotgun (WGS) entry which is preliminary data.</text>
</comment>
<organism evidence="1 2">
    <name type="scientific">Lysinibacillus halotolerans</name>
    <dbReference type="NCBI Taxonomy" id="1368476"/>
    <lineage>
        <taxon>Bacteria</taxon>
        <taxon>Bacillati</taxon>
        <taxon>Bacillota</taxon>
        <taxon>Bacilli</taxon>
        <taxon>Bacillales</taxon>
        <taxon>Bacillaceae</taxon>
        <taxon>Lysinibacillus</taxon>
    </lineage>
</organism>
<dbReference type="AlphaFoldDB" id="A0A3M8H7Q3"/>
<name>A0A3M8H7Q3_9BACI</name>
<evidence type="ECO:0000313" key="1">
    <source>
        <dbReference type="EMBL" id="RNC98473.1"/>
    </source>
</evidence>
<accession>A0A3M8H7Q3</accession>
<evidence type="ECO:0000313" key="2">
    <source>
        <dbReference type="Proteomes" id="UP000279909"/>
    </source>
</evidence>